<organism evidence="1">
    <name type="scientific">marine sediment metagenome</name>
    <dbReference type="NCBI Taxonomy" id="412755"/>
    <lineage>
        <taxon>unclassified sequences</taxon>
        <taxon>metagenomes</taxon>
        <taxon>ecological metagenomes</taxon>
    </lineage>
</organism>
<comment type="caution">
    <text evidence="1">The sequence shown here is derived from an EMBL/GenBank/DDBJ whole genome shotgun (WGS) entry which is preliminary data.</text>
</comment>
<evidence type="ECO:0000313" key="1">
    <source>
        <dbReference type="EMBL" id="KKM28464.1"/>
    </source>
</evidence>
<gene>
    <name evidence="1" type="ORF">LCGC14_1566390</name>
</gene>
<dbReference type="EMBL" id="LAZR01012160">
    <property type="protein sequence ID" value="KKM28464.1"/>
    <property type="molecule type" value="Genomic_DNA"/>
</dbReference>
<dbReference type="AlphaFoldDB" id="A0A0F9LLH9"/>
<sequence length="118" mass="13588">MALSVVVKKVEDGSTLVVKAMSDKTEKITDVLKDLSVKMDDIKSDSVLIKEYTPLIEELFEKVGNVEEYLKERLATDFEKIKNIWNDYKSGKISRRELIKKALKILGKRFIKLIPIIM</sequence>
<accession>A0A0F9LLH9</accession>
<proteinExistence type="predicted"/>
<reference evidence="1" key="1">
    <citation type="journal article" date="2015" name="Nature">
        <title>Complex archaea that bridge the gap between prokaryotes and eukaryotes.</title>
        <authorList>
            <person name="Spang A."/>
            <person name="Saw J.H."/>
            <person name="Jorgensen S.L."/>
            <person name="Zaremba-Niedzwiedzka K."/>
            <person name="Martijn J."/>
            <person name="Lind A.E."/>
            <person name="van Eijk R."/>
            <person name="Schleper C."/>
            <person name="Guy L."/>
            <person name="Ettema T.J."/>
        </authorList>
    </citation>
    <scope>NUCLEOTIDE SEQUENCE</scope>
</reference>
<name>A0A0F9LLH9_9ZZZZ</name>
<protein>
    <submittedName>
        <fullName evidence="1">Uncharacterized protein</fullName>
    </submittedName>
</protein>